<dbReference type="Proteomes" id="UP000188181">
    <property type="component" value="Chromosome"/>
</dbReference>
<reference evidence="2" key="1">
    <citation type="submission" date="2017-02" db="EMBL/GenBank/DDBJ databases">
        <title>Comparative genomics and description of representatives of a novel lineage of planctomycetes thriving in anoxic sediments.</title>
        <authorList>
            <person name="Spring S."/>
            <person name="Bunk B."/>
            <person name="Sproer C."/>
        </authorList>
    </citation>
    <scope>NUCLEOTIDE SEQUENCE [LARGE SCALE GENOMIC DNA]</scope>
    <source>
        <strain evidence="2">SM-Chi-D1</strain>
    </source>
</reference>
<organism evidence="1 2">
    <name type="scientific">Limihaloglobus sulfuriphilus</name>
    <dbReference type="NCBI Taxonomy" id="1851148"/>
    <lineage>
        <taxon>Bacteria</taxon>
        <taxon>Pseudomonadati</taxon>
        <taxon>Planctomycetota</taxon>
        <taxon>Phycisphaerae</taxon>
        <taxon>Sedimentisphaerales</taxon>
        <taxon>Sedimentisphaeraceae</taxon>
        <taxon>Limihaloglobus</taxon>
    </lineage>
</organism>
<sequence length="110" mass="12522">MLDIRKDNKQYFRGFISGLNVFGNLFGPTPRQVVFKQQNSVVQLNSNSLRLDELLKKYQSARLDTLFAARDKGLWGAIGNDFSRVGESLSYSMQQCGKSLNEPQDTTEKR</sequence>
<proteinExistence type="predicted"/>
<dbReference type="EMBL" id="CP019646">
    <property type="protein sequence ID" value="AQQ71932.1"/>
    <property type="molecule type" value="Genomic_DNA"/>
</dbReference>
<dbReference type="KEGG" id="pbas:SMSP2_02311"/>
<accession>A0A1Q2MI45</accession>
<evidence type="ECO:0000313" key="1">
    <source>
        <dbReference type="EMBL" id="AQQ71932.1"/>
    </source>
</evidence>
<gene>
    <name evidence="1" type="ORF">SMSP2_02311</name>
</gene>
<dbReference type="STRING" id="1851148.SMSP2_02311"/>
<protein>
    <submittedName>
        <fullName evidence="1">Uncharacterized protein</fullName>
    </submittedName>
</protein>
<keyword evidence="2" id="KW-1185">Reference proteome</keyword>
<dbReference type="AlphaFoldDB" id="A0A1Q2MI45"/>
<evidence type="ECO:0000313" key="2">
    <source>
        <dbReference type="Proteomes" id="UP000188181"/>
    </source>
</evidence>
<name>A0A1Q2MI45_9BACT</name>